<comment type="caution">
    <text evidence="2">The sequence shown here is derived from an EMBL/GenBank/DDBJ whole genome shotgun (WGS) entry which is preliminary data.</text>
</comment>
<accession>A0A177MNS5</accession>
<dbReference type="EMBL" id="LUUG01000052">
    <property type="protein sequence ID" value="OAI07105.1"/>
    <property type="molecule type" value="Genomic_DNA"/>
</dbReference>
<sequence length="987" mass="111870">MIKFLKRASKFKLLVASIKGHSTDTQQCLKQIDPGSRVIPILKGAWFTQRIDVISGTIDILGLRVATYNRANECSLLVKIHTEAGRILHSSVVHAKDCRDNSIIWIAPDNPIAVKGIDVYVSIKSSEGRPGNNLGLWVAKENGSDLLIRKPQGYYGLGLRRNPAISSFPGLGLELDVRVSSFALYYRRKSIQATGMKSYNQPVLVWVSDSPLDSQGVIFTSLFQNTLVKLELINTHLGFEISKLAMVLIPATTTQEIIRKVVCRARQMGVPVILVVERGVIISEQLKKTWHNYIDYVISVEAQSAFPADVNSIVDLSKTALQLEEIRHQLIVRQQPLVSIVFSVCNILIWGQFVVESLVRQSYIGPIELVLVGPSDSYDCIQWLRLVIQQLSNQYSRKQPITCSYVTNNSDTNSKIWQLGANAAKGELIVLSDSGIFVNSAFLKAHVDAHSYRDCVVVIGPVVSLDRPDASLAKLCELEQDIEACQLRALNRGPIYIESFLNCRVGNLSIRRSDISLLDECSVNDQKLSLNLKAILLGYKIYENGGRLKFASEAIAFTVGWEGGNKDSKDFLFDFDDCSSFLDLRSQLSTLILSEKSGLVDDIQISSELVEGFNVDKLKDQFAIKSLFSRSPLYARYNRKLRVITYRWHVPHQYELYKLPYQFDLMVGLGSPISEFWDFNQRPMPANARFITPAQFNEGLYDLAILHFDENVLSYENTNGHLGVEWGATFRWFVENIKLPKVAICHGTPQFHGQYTPGYDGDDLMSVIESARDKLVEYVGDIEVVCNSHQARREWGFKRSRVIWHGFDPMEFPPARYEKGILSPLGPLVTSRPHYRGYYLHQRVFDETFPKQFWPSQLRVPDPDVDYFGNVFALAKYRNYVNELRKYSVYFNPTLRSPMPRARAEPMMCGVVTVNADNHDVDMFIKHGVNGFYSNDPEELRDILLYLLRNPEKVSKIGAKARLTAIEVFNYERYLAEWTSLITDVLG</sequence>
<gene>
    <name evidence="2" type="ORF">A1332_09525</name>
</gene>
<dbReference type="Pfam" id="PF13524">
    <property type="entry name" value="Glyco_trans_1_2"/>
    <property type="match status" value="1"/>
</dbReference>
<name>A0A177MNS5_METMH</name>
<organism evidence="2 3">
    <name type="scientific">Methylomonas methanica</name>
    <dbReference type="NCBI Taxonomy" id="421"/>
    <lineage>
        <taxon>Bacteria</taxon>
        <taxon>Pseudomonadati</taxon>
        <taxon>Pseudomonadota</taxon>
        <taxon>Gammaproteobacteria</taxon>
        <taxon>Methylococcales</taxon>
        <taxon>Methylococcaceae</taxon>
        <taxon>Methylomonas</taxon>
    </lineage>
</organism>
<dbReference type="InterPro" id="IPR029044">
    <property type="entry name" value="Nucleotide-diphossugar_trans"/>
</dbReference>
<dbReference type="SUPFAM" id="SSF53448">
    <property type="entry name" value="Nucleotide-diphospho-sugar transferases"/>
    <property type="match status" value="1"/>
</dbReference>
<dbReference type="Gene3D" id="3.90.550.10">
    <property type="entry name" value="Spore Coat Polysaccharide Biosynthesis Protein SpsA, Chain A"/>
    <property type="match status" value="1"/>
</dbReference>
<dbReference type="Proteomes" id="UP000078090">
    <property type="component" value="Unassembled WGS sequence"/>
</dbReference>
<evidence type="ECO:0000313" key="2">
    <source>
        <dbReference type="EMBL" id="OAI07105.1"/>
    </source>
</evidence>
<feature type="domain" description="Spore protein YkvP/CgeB glycosyl transferase-like" evidence="1">
    <location>
        <begin position="879"/>
        <end position="978"/>
    </location>
</feature>
<evidence type="ECO:0000259" key="1">
    <source>
        <dbReference type="Pfam" id="PF13524"/>
    </source>
</evidence>
<dbReference type="AlphaFoldDB" id="A0A177MNS5"/>
<reference evidence="3" key="1">
    <citation type="submission" date="2016-03" db="EMBL/GenBank/DDBJ databases">
        <authorList>
            <person name="Heylen K."/>
            <person name="De Vos P."/>
            <person name="Vekeman B."/>
        </authorList>
    </citation>
    <scope>NUCLEOTIDE SEQUENCE [LARGE SCALE GENOMIC DNA]</scope>
    <source>
        <strain evidence="3">R-45363</strain>
    </source>
</reference>
<dbReference type="SUPFAM" id="SSF53756">
    <property type="entry name" value="UDP-Glycosyltransferase/glycogen phosphorylase"/>
    <property type="match status" value="1"/>
</dbReference>
<proteinExistence type="predicted"/>
<dbReference type="Gene3D" id="3.40.50.2000">
    <property type="entry name" value="Glycogen Phosphorylase B"/>
    <property type="match status" value="1"/>
</dbReference>
<protein>
    <recommendedName>
        <fullName evidence="1">Spore protein YkvP/CgeB glycosyl transferase-like domain-containing protein</fullName>
    </recommendedName>
</protein>
<evidence type="ECO:0000313" key="3">
    <source>
        <dbReference type="Proteomes" id="UP000078090"/>
    </source>
</evidence>
<dbReference type="InterPro" id="IPR055259">
    <property type="entry name" value="YkvP/CgeB_Glyco_trans-like"/>
</dbReference>